<dbReference type="PROSITE" id="PS50883">
    <property type="entry name" value="EAL"/>
    <property type="match status" value="1"/>
</dbReference>
<keyword evidence="13" id="KW-1185">Reference proteome</keyword>
<evidence type="ECO:0000259" key="11">
    <source>
        <dbReference type="PROSITE" id="PS50883"/>
    </source>
</evidence>
<keyword evidence="5 10" id="KW-0812">Transmembrane</keyword>
<gene>
    <name evidence="12" type="ORF">PCO31111_01070</name>
</gene>
<feature type="transmembrane region" description="Helical" evidence="10">
    <location>
        <begin position="21"/>
        <end position="43"/>
    </location>
</feature>
<keyword evidence="4" id="KW-0973">c-di-GMP</keyword>
<dbReference type="Pfam" id="PF12792">
    <property type="entry name" value="CSS-motif"/>
    <property type="match status" value="1"/>
</dbReference>
<dbReference type="SUPFAM" id="SSF141868">
    <property type="entry name" value="EAL domain-like"/>
    <property type="match status" value="1"/>
</dbReference>
<dbReference type="EMBL" id="CABPSE010000002">
    <property type="protein sequence ID" value="VVD80059.1"/>
    <property type="molecule type" value="Genomic_DNA"/>
</dbReference>
<sequence length="533" mass="58391">MSKGGGVQANEAGRFAFPRRWHLWIAIAAAVVPLIVAVCLAYWHASRALDEEVELQAHRVLVHVDWMLGNAAEAAERVRGEAGRNCDDVVLGLRKQVNSVLFVRSVDLFVHTSTVYCSSLYGNYHREHDVSDYIDGRLQILPHSGTLPDSTLFLYRSAVQGRGAIVAIDGRHVRDVLVLIARDGIDMTVHVGSVSIGKDGLITVQSSAPSSTVVVRSKRFPVVVRADSPKLELARRVISDYSGLLIAFALLSLLVGGVVKRGLAAVGSRRHEMVRALQFGEFVPYFQPLVCAQDGHWIGAEILVRWIHPKEGVVMPDSFIPLAESSGLIVPMTQALFHSVGEMMADVTLPPNFRLSFNVSARHMSDRSIISDCDALQQALGKGRVQLVLEVTERDLLDSEVDTMAIFDALHARGVKIAIDDFGVGHSSLGYLRDFDMDAVKIDKTFVAKIGGGALSQRVLDSILEMAMKLGLIIIAEGVETSRQRDYLYERGVPILQGYLFGRPMPIHLFISRLTERCQAGVIPAQQTCPTGS</sequence>
<keyword evidence="3" id="KW-1003">Cell membrane</keyword>
<dbReference type="EC" id="3.1.4.52" evidence="2"/>
<dbReference type="SMART" id="SM00052">
    <property type="entry name" value="EAL"/>
    <property type="match status" value="1"/>
</dbReference>
<dbReference type="InterPro" id="IPR035919">
    <property type="entry name" value="EAL_sf"/>
</dbReference>
<dbReference type="Gene3D" id="3.20.20.450">
    <property type="entry name" value="EAL domain"/>
    <property type="match status" value="1"/>
</dbReference>
<name>A0A5E4T203_9BURK</name>
<evidence type="ECO:0000256" key="3">
    <source>
        <dbReference type="ARBA" id="ARBA00022475"/>
    </source>
</evidence>
<dbReference type="InterPro" id="IPR001633">
    <property type="entry name" value="EAL_dom"/>
</dbReference>
<dbReference type="GO" id="GO:0005886">
    <property type="term" value="C:plasma membrane"/>
    <property type="evidence" value="ECO:0007669"/>
    <property type="project" value="UniProtKB-SubCell"/>
</dbReference>
<organism evidence="12 13">
    <name type="scientific">Pandoraea communis</name>
    <dbReference type="NCBI Taxonomy" id="2508297"/>
    <lineage>
        <taxon>Bacteria</taxon>
        <taxon>Pseudomonadati</taxon>
        <taxon>Pseudomonadota</taxon>
        <taxon>Betaproteobacteria</taxon>
        <taxon>Burkholderiales</taxon>
        <taxon>Burkholderiaceae</taxon>
        <taxon>Pandoraea</taxon>
    </lineage>
</organism>
<evidence type="ECO:0000256" key="7">
    <source>
        <dbReference type="ARBA" id="ARBA00022989"/>
    </source>
</evidence>
<keyword evidence="6" id="KW-0378">Hydrolase</keyword>
<accession>A0A5E4T203</accession>
<keyword evidence="8 10" id="KW-0472">Membrane</keyword>
<dbReference type="GO" id="GO:0071111">
    <property type="term" value="F:cyclic-guanylate-specific phosphodiesterase activity"/>
    <property type="evidence" value="ECO:0007669"/>
    <property type="project" value="UniProtKB-EC"/>
</dbReference>
<evidence type="ECO:0000313" key="12">
    <source>
        <dbReference type="EMBL" id="VVD80059.1"/>
    </source>
</evidence>
<dbReference type="Pfam" id="PF00563">
    <property type="entry name" value="EAL"/>
    <property type="match status" value="1"/>
</dbReference>
<evidence type="ECO:0000256" key="9">
    <source>
        <dbReference type="ARBA" id="ARBA00034290"/>
    </source>
</evidence>
<evidence type="ECO:0000256" key="2">
    <source>
        <dbReference type="ARBA" id="ARBA00012282"/>
    </source>
</evidence>
<feature type="domain" description="EAL" evidence="11">
    <location>
        <begin position="266"/>
        <end position="518"/>
    </location>
</feature>
<evidence type="ECO:0000256" key="1">
    <source>
        <dbReference type="ARBA" id="ARBA00004651"/>
    </source>
</evidence>
<protein>
    <recommendedName>
        <fullName evidence="2">cyclic-guanylate-specific phosphodiesterase</fullName>
        <ecNumber evidence="2">3.1.4.52</ecNumber>
    </recommendedName>
</protein>
<reference evidence="12 13" key="1">
    <citation type="submission" date="2019-08" db="EMBL/GenBank/DDBJ databases">
        <authorList>
            <person name="Peeters C."/>
        </authorList>
    </citation>
    <scope>NUCLEOTIDE SEQUENCE [LARGE SCALE GENOMIC DNA]</scope>
    <source>
        <strain evidence="12 13">LMG 31111</strain>
    </source>
</reference>
<evidence type="ECO:0000256" key="10">
    <source>
        <dbReference type="SAM" id="Phobius"/>
    </source>
</evidence>
<dbReference type="InterPro" id="IPR024744">
    <property type="entry name" value="CSS-motif_dom"/>
</dbReference>
<evidence type="ECO:0000256" key="8">
    <source>
        <dbReference type="ARBA" id="ARBA00023136"/>
    </source>
</evidence>
<proteinExistence type="predicted"/>
<dbReference type="Proteomes" id="UP000383971">
    <property type="component" value="Unassembled WGS sequence"/>
</dbReference>
<evidence type="ECO:0000256" key="6">
    <source>
        <dbReference type="ARBA" id="ARBA00022801"/>
    </source>
</evidence>
<dbReference type="InterPro" id="IPR050706">
    <property type="entry name" value="Cyclic-di-GMP_PDE-like"/>
</dbReference>
<dbReference type="PANTHER" id="PTHR33121:SF80">
    <property type="entry name" value="CYCLIC DI-GMP PHOSPHODIESTERASE PDEL"/>
    <property type="match status" value="1"/>
</dbReference>
<keyword evidence="7 10" id="KW-1133">Transmembrane helix</keyword>
<comment type="subcellular location">
    <subcellularLocation>
        <location evidence="1">Cell membrane</location>
        <topology evidence="1">Multi-pass membrane protein</topology>
    </subcellularLocation>
</comment>
<dbReference type="AlphaFoldDB" id="A0A5E4T203"/>
<comment type="catalytic activity">
    <reaction evidence="9">
        <text>3',3'-c-di-GMP + H2O = 5'-phosphoguanylyl(3'-&gt;5')guanosine + H(+)</text>
        <dbReference type="Rhea" id="RHEA:24902"/>
        <dbReference type="ChEBI" id="CHEBI:15377"/>
        <dbReference type="ChEBI" id="CHEBI:15378"/>
        <dbReference type="ChEBI" id="CHEBI:58754"/>
        <dbReference type="ChEBI" id="CHEBI:58805"/>
        <dbReference type="EC" id="3.1.4.52"/>
    </reaction>
</comment>
<dbReference type="PANTHER" id="PTHR33121">
    <property type="entry name" value="CYCLIC DI-GMP PHOSPHODIESTERASE PDEF"/>
    <property type="match status" value="1"/>
</dbReference>
<evidence type="ECO:0000256" key="5">
    <source>
        <dbReference type="ARBA" id="ARBA00022692"/>
    </source>
</evidence>
<evidence type="ECO:0000256" key="4">
    <source>
        <dbReference type="ARBA" id="ARBA00022636"/>
    </source>
</evidence>
<dbReference type="CDD" id="cd01948">
    <property type="entry name" value="EAL"/>
    <property type="match status" value="1"/>
</dbReference>
<evidence type="ECO:0000313" key="13">
    <source>
        <dbReference type="Proteomes" id="UP000383971"/>
    </source>
</evidence>